<reference evidence="1 2" key="1">
    <citation type="submission" date="2022-11" db="EMBL/GenBank/DDBJ databases">
        <title>Minimal conservation of predation-associated metabolite biosynthetic gene clusters underscores biosynthetic potential of Myxococcota including descriptions for ten novel species: Archangium lansinium sp. nov., Myxococcus landrumus sp. nov., Nannocystis bai.</title>
        <authorList>
            <person name="Ahearne A."/>
            <person name="Stevens C."/>
            <person name="Dowd S."/>
        </authorList>
    </citation>
    <scope>NUCLEOTIDE SEQUENCE [LARGE SCALE GENOMIC DNA]</scope>
    <source>
        <strain evidence="1 2">NCELM</strain>
    </source>
</reference>
<dbReference type="RefSeq" id="WP_271999248.1">
    <property type="nucleotide sequence ID" value="NZ_JAQNDN010000007.1"/>
</dbReference>
<name>A0ABT5B5P9_9BACT</name>
<protein>
    <submittedName>
        <fullName evidence="1">Uncharacterized protein</fullName>
    </submittedName>
</protein>
<evidence type="ECO:0000313" key="2">
    <source>
        <dbReference type="Proteomes" id="UP001217838"/>
    </source>
</evidence>
<organism evidence="1 2">
    <name type="scientific">Nannocystis radixulma</name>
    <dbReference type="NCBI Taxonomy" id="2995305"/>
    <lineage>
        <taxon>Bacteria</taxon>
        <taxon>Pseudomonadati</taxon>
        <taxon>Myxococcota</taxon>
        <taxon>Polyangia</taxon>
        <taxon>Nannocystales</taxon>
        <taxon>Nannocystaceae</taxon>
        <taxon>Nannocystis</taxon>
    </lineage>
</organism>
<accession>A0ABT5B5P9</accession>
<comment type="caution">
    <text evidence="1">The sequence shown here is derived from an EMBL/GenBank/DDBJ whole genome shotgun (WGS) entry which is preliminary data.</text>
</comment>
<keyword evidence="2" id="KW-1185">Reference proteome</keyword>
<evidence type="ECO:0000313" key="1">
    <source>
        <dbReference type="EMBL" id="MDC0669436.1"/>
    </source>
</evidence>
<sequence length="626" mass="69111">MARGKTDGERAIAERVAKGKDPERALKRAFPDRDIGEVLWAWLAEGFVPLSDQIGALAGQTAERAPVDAIVRAAGRLPRHPLRSASMAWSVSQSYRARAAEWDARFDALPREVQLLLLAPRRARDRQPIPAELCDEAVALYALAAVDGDHDHYSLLSGAAEDLGVDKKAFTRRVAAHLEADPPITLQESDNLVAPLGHAPWPVTRRILATWRSESRIHRVLELRADSREDLQQFLRERGLEASPEFVELLAHRTEAQGQTVSESLDPTLVARFANGHGDARSMALVERFPPERLEAFASAVRATGTRALCCLGLLRDPQLDAEVSAELWGIIEDGISAKDYRTVLVSASRTLAGVAAAGSYGYALLERILDRARTIEENFGARLAFAVYPAQIRFQLRRAMFRATAGSEPRPLDLLLPGDDLLRVADLVDVFGTFANGWELLDDLSDDERGRVLAAWARLDWDGTLDTCDPPSRVHAPPPIEEMPWPKLAAAIEQTSYPRLVRGESERTTVTRALRRAPSTTEKVALVDRMLARVTTWSMPVLRGLKPLITAVLPAWLEEARPLEGAREAACYGILRAGADGDLRALLLRLPAPQVDGWLSRMQSDPDRTVKKRWKELAGLHRASA</sequence>
<dbReference type="EMBL" id="JAQNDN010000007">
    <property type="protein sequence ID" value="MDC0669436.1"/>
    <property type="molecule type" value="Genomic_DNA"/>
</dbReference>
<proteinExistence type="predicted"/>
<dbReference type="Proteomes" id="UP001217838">
    <property type="component" value="Unassembled WGS sequence"/>
</dbReference>
<gene>
    <name evidence="1" type="ORF">POL58_16900</name>
</gene>